<dbReference type="InterPro" id="IPR041542">
    <property type="entry name" value="GH43_C2"/>
</dbReference>
<dbReference type="EMBL" id="CP016282">
    <property type="protein sequence ID" value="ANP71518.1"/>
    <property type="molecule type" value="Genomic_DNA"/>
</dbReference>
<dbReference type="KEGG" id="cart:PA27867_0549"/>
<gene>
    <name evidence="8" type="ORF">PA27867_0549</name>
</gene>
<accession>A0A1B1BG21</accession>
<dbReference type="GO" id="GO:0004553">
    <property type="term" value="F:hydrolase activity, hydrolyzing O-glycosyl compounds"/>
    <property type="evidence" value="ECO:0007669"/>
    <property type="project" value="InterPro"/>
</dbReference>
<feature type="active site" description="Proton donor" evidence="4">
    <location>
        <position position="185"/>
    </location>
</feature>
<organism evidence="8 9">
    <name type="scientific">Cryobacterium arcticum</name>
    <dbReference type="NCBI Taxonomy" id="670052"/>
    <lineage>
        <taxon>Bacteria</taxon>
        <taxon>Bacillati</taxon>
        <taxon>Actinomycetota</taxon>
        <taxon>Actinomycetes</taxon>
        <taxon>Micrococcales</taxon>
        <taxon>Microbacteriaceae</taxon>
        <taxon>Cryobacterium</taxon>
    </lineage>
</organism>
<dbReference type="RefSeq" id="WP_066592901.1">
    <property type="nucleotide sequence ID" value="NZ_CP016282.1"/>
</dbReference>
<dbReference type="AlphaFoldDB" id="A0A1B1BG21"/>
<dbReference type="PANTHER" id="PTHR42812">
    <property type="entry name" value="BETA-XYLOSIDASE"/>
    <property type="match status" value="1"/>
</dbReference>
<evidence type="ECO:0000313" key="9">
    <source>
        <dbReference type="Proteomes" id="UP000092582"/>
    </source>
</evidence>
<dbReference type="OrthoDB" id="9801455at2"/>
<feature type="active site" description="Proton acceptor" evidence="4">
    <location>
        <position position="17"/>
    </location>
</feature>
<keyword evidence="2 6" id="KW-0378">Hydrolase</keyword>
<feature type="site" description="Important for catalytic activity, responsible for pKa modulation of the active site Glu and correct orientation of both the proton donor and substrate" evidence="5">
    <location>
        <position position="124"/>
    </location>
</feature>
<evidence type="ECO:0000256" key="6">
    <source>
        <dbReference type="RuleBase" id="RU361187"/>
    </source>
</evidence>
<dbReference type="PANTHER" id="PTHR42812:SF12">
    <property type="entry name" value="BETA-XYLOSIDASE-RELATED"/>
    <property type="match status" value="1"/>
</dbReference>
<evidence type="ECO:0000259" key="7">
    <source>
        <dbReference type="Pfam" id="PF17851"/>
    </source>
</evidence>
<dbReference type="Gene3D" id="2.60.120.200">
    <property type="match status" value="1"/>
</dbReference>
<dbReference type="Gene3D" id="2.115.10.20">
    <property type="entry name" value="Glycosyl hydrolase domain, family 43"/>
    <property type="match status" value="1"/>
</dbReference>
<evidence type="ECO:0000256" key="3">
    <source>
        <dbReference type="ARBA" id="ARBA00023295"/>
    </source>
</evidence>
<evidence type="ECO:0000256" key="2">
    <source>
        <dbReference type="ARBA" id="ARBA00022801"/>
    </source>
</evidence>
<protein>
    <submittedName>
        <fullName evidence="8">Glycoside hydrolase</fullName>
    </submittedName>
</protein>
<dbReference type="STRING" id="670052.PA27867_0549"/>
<dbReference type="Pfam" id="PF17851">
    <property type="entry name" value="GH43_C2"/>
    <property type="match status" value="1"/>
</dbReference>
<feature type="domain" description="Beta-xylosidase C-terminal Concanavalin A-like" evidence="7">
    <location>
        <begin position="315"/>
        <end position="519"/>
    </location>
</feature>
<dbReference type="Proteomes" id="UP000092582">
    <property type="component" value="Chromosome 1"/>
</dbReference>
<dbReference type="CDD" id="cd18617">
    <property type="entry name" value="GH43_XynB-like"/>
    <property type="match status" value="1"/>
</dbReference>
<dbReference type="SUPFAM" id="SSF75005">
    <property type="entry name" value="Arabinanase/levansucrase/invertase"/>
    <property type="match status" value="1"/>
</dbReference>
<dbReference type="InterPro" id="IPR006710">
    <property type="entry name" value="Glyco_hydro_43"/>
</dbReference>
<dbReference type="InterPro" id="IPR023296">
    <property type="entry name" value="Glyco_hydro_beta-prop_sf"/>
</dbReference>
<evidence type="ECO:0000256" key="5">
    <source>
        <dbReference type="PIRSR" id="PIRSR606710-2"/>
    </source>
</evidence>
<dbReference type="Pfam" id="PF04616">
    <property type="entry name" value="Glyco_hydro_43"/>
    <property type="match status" value="1"/>
</dbReference>
<dbReference type="SUPFAM" id="SSF49899">
    <property type="entry name" value="Concanavalin A-like lectins/glucanases"/>
    <property type="match status" value="1"/>
</dbReference>
<dbReference type="PATRIC" id="fig|670052.7.peg.574"/>
<sequence length="523" mass="55310">MSDLSWPNPLIAGFYPDPSVVKVGADYYLANSTFEYLPGIPVFHSTDLLDWTQIGHVVERPGQLASAHVPTLGGAWAPTIRHRDGVFYVVVTDAMGRGMLIFTATDPAGPWSDGTVIQGVHGIDTDLAWDEDGLAYITYSGLDVTSGEDPGEHKGILQFTVDLDTGIPLSDPVSVWSGTGLKFPEAPHLYQRGGYWYLLIAEGGTERGHGISVARGEHPCGPFTEGPEVGGPANPILSARSTNRPIQNTGHGDLVETPDGGWAIVMLGMRPTGMTQAFSALGRETFITSARWEDGWLAADPVLLNPRPGETVFTDDFSGPELAPEWIGVRRYPAELATLAGGAAARAGESSAAGPVGRLVLTGEGGTLDAEQPVLVGVRQRNPWSSTTVRVAPGTGLGGLGVRYDEHHHYEIEVGNGVVTARACVAGIRQEWTVPLAPEHLVDGAVTLGLDTVPPDASSILAGLTSDFVVLSVGTGADRVELARVDGRYLSQETAASFTGRVLCLYAVTGEVSFAAFRYTGTD</sequence>
<dbReference type="GO" id="GO:0005975">
    <property type="term" value="P:carbohydrate metabolic process"/>
    <property type="evidence" value="ECO:0007669"/>
    <property type="project" value="InterPro"/>
</dbReference>
<evidence type="ECO:0000256" key="1">
    <source>
        <dbReference type="ARBA" id="ARBA00009865"/>
    </source>
</evidence>
<name>A0A1B1BG21_9MICO</name>
<reference evidence="8 9" key="1">
    <citation type="submission" date="2016-06" db="EMBL/GenBank/DDBJ databases">
        <title>Genome sequencing of Cryobacterium arcticum PAMC 27867.</title>
        <authorList>
            <person name="Lee J."/>
            <person name="Kim O.-S."/>
        </authorList>
    </citation>
    <scope>NUCLEOTIDE SEQUENCE [LARGE SCALE GENOMIC DNA]</scope>
    <source>
        <strain evidence="8 9">PAMC 27867</strain>
    </source>
</reference>
<evidence type="ECO:0000256" key="4">
    <source>
        <dbReference type="PIRSR" id="PIRSR606710-1"/>
    </source>
</evidence>
<keyword evidence="9" id="KW-1185">Reference proteome</keyword>
<proteinExistence type="inferred from homology"/>
<comment type="similarity">
    <text evidence="1 6">Belongs to the glycosyl hydrolase 43 family.</text>
</comment>
<keyword evidence="3 6" id="KW-0326">Glycosidase</keyword>
<evidence type="ECO:0000313" key="8">
    <source>
        <dbReference type="EMBL" id="ANP71518.1"/>
    </source>
</evidence>
<dbReference type="InterPro" id="IPR013320">
    <property type="entry name" value="ConA-like_dom_sf"/>
</dbReference>
<dbReference type="InterPro" id="IPR051795">
    <property type="entry name" value="Glycosyl_Hydrlase_43"/>
</dbReference>